<evidence type="ECO:0000256" key="1">
    <source>
        <dbReference type="SAM" id="MobiDB-lite"/>
    </source>
</evidence>
<dbReference type="AlphaFoldDB" id="A0AA36D817"/>
<feature type="non-terminal residue" evidence="3">
    <location>
        <position position="1"/>
    </location>
</feature>
<dbReference type="Proteomes" id="UP001177023">
    <property type="component" value="Unassembled WGS sequence"/>
</dbReference>
<keyword evidence="4" id="KW-1185">Reference proteome</keyword>
<dbReference type="GO" id="GO:0030686">
    <property type="term" value="C:90S preribosome"/>
    <property type="evidence" value="ECO:0007669"/>
    <property type="project" value="TreeGrafter"/>
</dbReference>
<proteinExistence type="predicted"/>
<dbReference type="InterPro" id="IPR052575">
    <property type="entry name" value="SSU_processome_comp_20"/>
</dbReference>
<sequence>MGREGNRFKWESFSKKIEKVGGQRALIRKELGDTKHDETHFAEALEKWVEIDRGADFYAFLKAIPHKRDLTTYAQVLHYSKQIFGALLEALEVPETSALMTLLEMCIALAKDLRDEFYQHMWPLFERIIYVMERADNNVELLDKTHLTMALLFKQHWRLIIKELRKTFDRFCPLFGSQHKYVRRFAAEAFAFLMRKSSAIPKFTVFMFEKAQKVQDDRLLDGVAMLIFNAIRGVNGQFYSGTEELLAEMLNATFAIQDPEGRKTGFDAFQSAIIYCIHYAKREHFAPVVRPLFNLLSKTTDPTSFCQALKLINAATVRVKNNRVFSQESELLAIIEQAVPQAWFVVDEVFLDLLAQLVNEVYDSEKWFSKLRDLFAAISSRTDSDPTLLKFLESIHKIQCFDLYIMPALGSLATRVVKSDDESAKAELLRVYAEICLDRRPLEGAIDRAGRATFFDTSYQVAVREYVNEQVASANKWITDTEWSEVALLKVAHALAVWPWLTPADEVMQGSASILALLLSLLSAPTPQDRATVFLQSQLVFFAASALFQADKTLLRKVDEKLAFDFIRNFGCTDSALRFYRLFVTVKKPKKSLEDLDQIIVPLTDAFASPYLPLRLCALDICARFDVPLEGQSENAFAVLASAERESLDHVGLREKLRKFRSLVHGKHTAFLPKGRAADYEAIILRVCLAQFHQQYIPLWKGMHEIILSYASGLQLDAFWAEVDRVLMTAFAGLRNDIPLSIPTALSSLIPEVDSSSRTDFSSFIEQMLLFLAKAPEVSERKTKILVPLFLDFFSKDYLNAEKPSLAEEITPTEPEAAEAEPKEGNEELADWEVVPDPEAEQEEETALHILSKRMARRVLIAFLQMFSSFRGPKSIHRNQEVFAVYNELLLSWDPELQKAALNCIFAYKFKWMNSYKENLLALLDKKAFRGELLKLNVGSENSVIAPGHVDELLPVILRVLYGRLVAPAAKMGHNHRTHIIRFIAGCSADQLNQFIRLLFHAITKNFDISGSSYESLTERVKTDAALREKIDMKSVYM</sequence>
<gene>
    <name evidence="3" type="ORF">MSPICULIGERA_LOCUS19612</name>
</gene>
<dbReference type="Pfam" id="PF07539">
    <property type="entry name" value="UTP20_N"/>
    <property type="match status" value="1"/>
</dbReference>
<name>A0AA36D817_9BILA</name>
<dbReference type="InterPro" id="IPR011430">
    <property type="entry name" value="UTP20_N"/>
</dbReference>
<dbReference type="PANTHER" id="PTHR17695:SF11">
    <property type="entry name" value="SMALL SUBUNIT PROCESSOME COMPONENT 20 HOMOLOG"/>
    <property type="match status" value="1"/>
</dbReference>
<dbReference type="GO" id="GO:0032040">
    <property type="term" value="C:small-subunit processome"/>
    <property type="evidence" value="ECO:0007669"/>
    <property type="project" value="TreeGrafter"/>
</dbReference>
<feature type="region of interest" description="Disordered" evidence="1">
    <location>
        <begin position="805"/>
        <end position="826"/>
    </location>
</feature>
<evidence type="ECO:0000259" key="2">
    <source>
        <dbReference type="Pfam" id="PF07539"/>
    </source>
</evidence>
<evidence type="ECO:0000313" key="4">
    <source>
        <dbReference type="Proteomes" id="UP001177023"/>
    </source>
</evidence>
<protein>
    <recommendedName>
        <fullName evidence="2">U3 small nucleolar RNA-associated protein 20 N-terminal domain-containing protein</fullName>
    </recommendedName>
</protein>
<feature type="domain" description="U3 small nucleolar RNA-associated protein 20 N-terminal" evidence="2">
    <location>
        <begin position="855"/>
        <end position="1021"/>
    </location>
</feature>
<dbReference type="PANTHER" id="PTHR17695">
    <property type="entry name" value="SMALL SUBUNIT PROCESSOME COMPONENT 20 HOMOLOG"/>
    <property type="match status" value="1"/>
</dbReference>
<dbReference type="InterPro" id="IPR011989">
    <property type="entry name" value="ARM-like"/>
</dbReference>
<organism evidence="3 4">
    <name type="scientific">Mesorhabditis spiculigera</name>
    <dbReference type="NCBI Taxonomy" id="96644"/>
    <lineage>
        <taxon>Eukaryota</taxon>
        <taxon>Metazoa</taxon>
        <taxon>Ecdysozoa</taxon>
        <taxon>Nematoda</taxon>
        <taxon>Chromadorea</taxon>
        <taxon>Rhabditida</taxon>
        <taxon>Rhabditina</taxon>
        <taxon>Rhabditomorpha</taxon>
        <taxon>Rhabditoidea</taxon>
        <taxon>Rhabditidae</taxon>
        <taxon>Mesorhabditinae</taxon>
        <taxon>Mesorhabditis</taxon>
    </lineage>
</organism>
<accession>A0AA36D817</accession>
<dbReference type="EMBL" id="CATQJA010002663">
    <property type="protein sequence ID" value="CAJ0581453.1"/>
    <property type="molecule type" value="Genomic_DNA"/>
</dbReference>
<comment type="caution">
    <text evidence="3">The sequence shown here is derived from an EMBL/GenBank/DDBJ whole genome shotgun (WGS) entry which is preliminary data.</text>
</comment>
<dbReference type="SUPFAM" id="SSF48371">
    <property type="entry name" value="ARM repeat"/>
    <property type="match status" value="1"/>
</dbReference>
<dbReference type="InterPro" id="IPR016024">
    <property type="entry name" value="ARM-type_fold"/>
</dbReference>
<reference evidence="3" key="1">
    <citation type="submission" date="2023-06" db="EMBL/GenBank/DDBJ databases">
        <authorList>
            <person name="Delattre M."/>
        </authorList>
    </citation>
    <scope>NUCLEOTIDE SEQUENCE</scope>
    <source>
        <strain evidence="3">AF72</strain>
    </source>
</reference>
<dbReference type="Gene3D" id="1.25.10.10">
    <property type="entry name" value="Leucine-rich Repeat Variant"/>
    <property type="match status" value="1"/>
</dbReference>
<evidence type="ECO:0000313" key="3">
    <source>
        <dbReference type="EMBL" id="CAJ0581453.1"/>
    </source>
</evidence>